<reference evidence="3" key="1">
    <citation type="submission" date="2013-09" db="EMBL/GenBank/DDBJ databases">
        <title>The Genome Sequence of Anopheles maculatus species B.</title>
        <authorList>
            <consortium name="The Broad Institute Genomics Platform"/>
            <person name="Neafsey D.E."/>
            <person name="Besansky N."/>
            <person name="Howell P."/>
            <person name="Walton C."/>
            <person name="Young S.K."/>
            <person name="Zeng Q."/>
            <person name="Gargeya S."/>
            <person name="Fitzgerald M."/>
            <person name="Haas B."/>
            <person name="Abouelleil A."/>
            <person name="Allen A.W."/>
            <person name="Alvarado L."/>
            <person name="Arachchi H.M."/>
            <person name="Berlin A.M."/>
            <person name="Chapman S.B."/>
            <person name="Gainer-Dewar J."/>
            <person name="Goldberg J."/>
            <person name="Griggs A."/>
            <person name="Gujja S."/>
            <person name="Hansen M."/>
            <person name="Howarth C."/>
            <person name="Imamovic A."/>
            <person name="Ireland A."/>
            <person name="Larimer J."/>
            <person name="McCowan C."/>
            <person name="Murphy C."/>
            <person name="Pearson M."/>
            <person name="Poon T.W."/>
            <person name="Priest M."/>
            <person name="Roberts A."/>
            <person name="Saif S."/>
            <person name="Shea T."/>
            <person name="Sisk P."/>
            <person name="Sykes S."/>
            <person name="Wortman J."/>
            <person name="Nusbaum C."/>
            <person name="Birren B."/>
        </authorList>
    </citation>
    <scope>NUCLEOTIDE SEQUENCE [LARGE SCALE GENOMIC DNA]</scope>
    <source>
        <strain evidence="3">maculatus3</strain>
    </source>
</reference>
<evidence type="ECO:0000313" key="3">
    <source>
        <dbReference type="Proteomes" id="UP000075901"/>
    </source>
</evidence>
<organism evidence="2 3">
    <name type="scientific">Anopheles maculatus</name>
    <dbReference type="NCBI Taxonomy" id="74869"/>
    <lineage>
        <taxon>Eukaryota</taxon>
        <taxon>Metazoa</taxon>
        <taxon>Ecdysozoa</taxon>
        <taxon>Arthropoda</taxon>
        <taxon>Hexapoda</taxon>
        <taxon>Insecta</taxon>
        <taxon>Pterygota</taxon>
        <taxon>Neoptera</taxon>
        <taxon>Endopterygota</taxon>
        <taxon>Diptera</taxon>
        <taxon>Nematocera</taxon>
        <taxon>Culicoidea</taxon>
        <taxon>Culicidae</taxon>
        <taxon>Anophelinae</taxon>
        <taxon>Anopheles</taxon>
        <taxon>Anopheles maculatus group</taxon>
    </lineage>
</organism>
<accession>A0A182S6L6</accession>
<dbReference type="AlphaFoldDB" id="A0A182S6L6"/>
<protein>
    <recommendedName>
        <fullName evidence="4">VM domain-containing protein</fullName>
    </recommendedName>
</protein>
<dbReference type="Proteomes" id="UP000075901">
    <property type="component" value="Unassembled WGS sequence"/>
</dbReference>
<name>A0A182S6L6_9DIPT</name>
<evidence type="ECO:0000313" key="2">
    <source>
        <dbReference type="EnsemblMetazoa" id="AMAM000699-PA"/>
    </source>
</evidence>
<reference evidence="2" key="2">
    <citation type="submission" date="2020-05" db="UniProtKB">
        <authorList>
            <consortium name="EnsemblMetazoa"/>
        </authorList>
    </citation>
    <scope>IDENTIFICATION</scope>
    <source>
        <strain evidence="2">maculatus3</strain>
    </source>
</reference>
<dbReference type="VEuPathDB" id="VectorBase:AMAM000699"/>
<feature type="chain" id="PRO_5008135443" description="VM domain-containing protein" evidence="1">
    <location>
        <begin position="21"/>
        <end position="108"/>
    </location>
</feature>
<dbReference type="EnsemblMetazoa" id="AMAM000699-RA">
    <property type="protein sequence ID" value="AMAM000699-PA"/>
    <property type="gene ID" value="AMAM000699"/>
</dbReference>
<proteinExistence type="predicted"/>
<sequence length="108" mass="11242">MNRAITVLCLLVVSASFSDATFDLLKKKLLHKSPSYAPAYPAHPPPPPPPPQPIYYHASIAVPYAVPTPVHYAAPAPAPVQYSAPAPAPVYAAPAPAPVQYSAPAPAP</sequence>
<keyword evidence="1" id="KW-0732">Signal</keyword>
<feature type="signal peptide" evidence="1">
    <location>
        <begin position="1"/>
        <end position="20"/>
    </location>
</feature>
<evidence type="ECO:0000256" key="1">
    <source>
        <dbReference type="SAM" id="SignalP"/>
    </source>
</evidence>
<evidence type="ECO:0008006" key="4">
    <source>
        <dbReference type="Google" id="ProtNLM"/>
    </source>
</evidence>
<keyword evidence="3" id="KW-1185">Reference proteome</keyword>